<dbReference type="PANTHER" id="PTHR13411:SF5">
    <property type="entry name" value="PROTEIN CBR-TAG-281"/>
    <property type="match status" value="1"/>
</dbReference>
<feature type="non-terminal residue" evidence="1">
    <location>
        <position position="1"/>
    </location>
</feature>
<accession>A0AAN4ZAX2</accession>
<dbReference type="EMBL" id="BTRK01000002">
    <property type="protein sequence ID" value="GMR35188.1"/>
    <property type="molecule type" value="Genomic_DNA"/>
</dbReference>
<dbReference type="AlphaFoldDB" id="A0AAN4ZAX2"/>
<dbReference type="PANTHER" id="PTHR13411">
    <property type="entry name" value="PLASMINOGEN RECEPTOR (KT)"/>
    <property type="match status" value="1"/>
</dbReference>
<gene>
    <name evidence="1" type="ORF">PMAYCL1PPCAC_05383</name>
</gene>
<sequence length="143" mass="16171">VFYSTPTLSRAQVEEMFEKLERTRIEREIALNEAIERRNRAYELARDRSAFLYEASGGGLVSASSIAVSRHTKNPAFMILIFPIATYLVYKANICYGGKREYIAAATADLMKYDADLLSVAPIGPDDIKRRMKELQVLRSEAD</sequence>
<evidence type="ECO:0000313" key="2">
    <source>
        <dbReference type="Proteomes" id="UP001328107"/>
    </source>
</evidence>
<dbReference type="GO" id="GO:0005886">
    <property type="term" value="C:plasma membrane"/>
    <property type="evidence" value="ECO:0007669"/>
    <property type="project" value="InterPro"/>
</dbReference>
<organism evidence="1 2">
    <name type="scientific">Pristionchus mayeri</name>
    <dbReference type="NCBI Taxonomy" id="1317129"/>
    <lineage>
        <taxon>Eukaryota</taxon>
        <taxon>Metazoa</taxon>
        <taxon>Ecdysozoa</taxon>
        <taxon>Nematoda</taxon>
        <taxon>Chromadorea</taxon>
        <taxon>Rhabditida</taxon>
        <taxon>Rhabditina</taxon>
        <taxon>Diplogasteromorpha</taxon>
        <taxon>Diplogasteroidea</taxon>
        <taxon>Neodiplogasteridae</taxon>
        <taxon>Pristionchus</taxon>
    </lineage>
</organism>
<reference evidence="2" key="1">
    <citation type="submission" date="2022-10" db="EMBL/GenBank/DDBJ databases">
        <title>Genome assembly of Pristionchus species.</title>
        <authorList>
            <person name="Yoshida K."/>
            <person name="Sommer R.J."/>
        </authorList>
    </citation>
    <scope>NUCLEOTIDE SEQUENCE [LARGE SCALE GENOMIC DNA]</scope>
    <source>
        <strain evidence="2">RS5460</strain>
    </source>
</reference>
<evidence type="ECO:0000313" key="1">
    <source>
        <dbReference type="EMBL" id="GMR35188.1"/>
    </source>
</evidence>
<keyword evidence="2" id="KW-1185">Reference proteome</keyword>
<comment type="caution">
    <text evidence="1">The sequence shown here is derived from an EMBL/GenBank/DDBJ whole genome shotgun (WGS) entry which is preliminary data.</text>
</comment>
<dbReference type="Pfam" id="PF10166">
    <property type="entry name" value="DUF2368"/>
    <property type="match status" value="1"/>
</dbReference>
<name>A0AAN4ZAX2_9BILA</name>
<dbReference type="InterPro" id="IPR019319">
    <property type="entry name" value="Plg-R(KT)"/>
</dbReference>
<protein>
    <submittedName>
        <fullName evidence="1">Uncharacterized protein</fullName>
    </submittedName>
</protein>
<proteinExistence type="predicted"/>
<dbReference type="Proteomes" id="UP001328107">
    <property type="component" value="Unassembled WGS sequence"/>
</dbReference>